<dbReference type="InterPro" id="IPR018712">
    <property type="entry name" value="Tle1-like_cat"/>
</dbReference>
<gene>
    <name evidence="2" type="ORF">GS4_33_00710</name>
</gene>
<evidence type="ECO:0000313" key="2">
    <source>
        <dbReference type="EMBL" id="GAC70256.1"/>
    </source>
</evidence>
<organism evidence="2 3">
    <name type="scientific">Gordonia soli NBRC 108243</name>
    <dbReference type="NCBI Taxonomy" id="1223545"/>
    <lineage>
        <taxon>Bacteria</taxon>
        <taxon>Bacillati</taxon>
        <taxon>Actinomycetota</taxon>
        <taxon>Actinomycetes</taxon>
        <taxon>Mycobacteriales</taxon>
        <taxon>Gordoniaceae</taxon>
        <taxon>Gordonia</taxon>
    </lineage>
</organism>
<dbReference type="RefSeq" id="WP_007624140.1">
    <property type="nucleotide sequence ID" value="NZ_BANX01000033.1"/>
</dbReference>
<dbReference type="InterPro" id="IPR029058">
    <property type="entry name" value="AB_hydrolase_fold"/>
</dbReference>
<keyword evidence="3" id="KW-1185">Reference proteome</keyword>
<sequence length="386" mass="42934">MSPTENDRLTDPSTITVAETDDAAMATSVPADPPARAGKNIVMCLDGTANQIVVGRNTNVVKLFRAIDFTEGRQLAYYDPGVGTFASTRVWSAPGRFASKMLGRAFGLGLKTNLAEAYTFLMNNWEPEDRIFIFGFSRGAFTARALAGLLHTVGIPRRSSENLIQYAIGNYAGRGKWTDKDQAEVEEFQRTVCRQPTQPDDKLVDSFSVPIAYMGLWDTVNAPGILRRSLSFANSDTLQNVRAGRHAVSIDERRRPYRERLVQTTAIQEAWFAGVHSDVGGGFTRDALGDISLLWILRGAHAAGIDLRAKAELRELPTRTQSTWAIAPVHRNSRVWVLATYRRRSARQACIHPSVAVRREHHPGYASHLGSTTVFDEDWLDDSWQR</sequence>
<dbReference type="Proteomes" id="UP000011666">
    <property type="component" value="Unassembled WGS sequence"/>
</dbReference>
<feature type="domain" description="T6SS Phospholipase effector Tle1-like catalytic" evidence="1">
    <location>
        <begin position="39"/>
        <end position="298"/>
    </location>
</feature>
<dbReference type="OrthoDB" id="4378831at2"/>
<accession>M0QPQ9</accession>
<comment type="caution">
    <text evidence="2">The sequence shown here is derived from an EMBL/GenBank/DDBJ whole genome shotgun (WGS) entry which is preliminary data.</text>
</comment>
<evidence type="ECO:0000313" key="3">
    <source>
        <dbReference type="Proteomes" id="UP000011666"/>
    </source>
</evidence>
<dbReference type="Pfam" id="PF09994">
    <property type="entry name" value="T6SS_Tle1-like_cat"/>
    <property type="match status" value="1"/>
</dbReference>
<protein>
    <recommendedName>
        <fullName evidence="1">T6SS Phospholipase effector Tle1-like catalytic domain-containing protein</fullName>
    </recommendedName>
</protein>
<dbReference type="eggNOG" id="COG3673">
    <property type="taxonomic scope" value="Bacteria"/>
</dbReference>
<name>M0QPQ9_9ACTN</name>
<dbReference type="EMBL" id="BANX01000033">
    <property type="protein sequence ID" value="GAC70256.1"/>
    <property type="molecule type" value="Genomic_DNA"/>
</dbReference>
<dbReference type="STRING" id="1223545.GS4_33_00710"/>
<dbReference type="PANTHER" id="PTHR33840:SF1">
    <property type="entry name" value="TLE1 PHOSPHOLIPASE DOMAIN-CONTAINING PROTEIN"/>
    <property type="match status" value="1"/>
</dbReference>
<dbReference type="SUPFAM" id="SSF53474">
    <property type="entry name" value="alpha/beta-Hydrolases"/>
    <property type="match status" value="1"/>
</dbReference>
<reference evidence="2 3" key="1">
    <citation type="submission" date="2013-01" db="EMBL/GenBank/DDBJ databases">
        <title>Whole genome shotgun sequence of Gordonia soli NBRC 108243.</title>
        <authorList>
            <person name="Isaki-Nakamura S."/>
            <person name="Hosoyama A."/>
            <person name="Tsuchikane K."/>
            <person name="Ando Y."/>
            <person name="Baba S."/>
            <person name="Ohji S."/>
            <person name="Hamada M."/>
            <person name="Tamura T."/>
            <person name="Yamazoe A."/>
            <person name="Yamazaki S."/>
            <person name="Fujita N."/>
        </authorList>
    </citation>
    <scope>NUCLEOTIDE SEQUENCE [LARGE SCALE GENOMIC DNA]</scope>
    <source>
        <strain evidence="2 3">NBRC 108243</strain>
    </source>
</reference>
<dbReference type="PANTHER" id="PTHR33840">
    <property type="match status" value="1"/>
</dbReference>
<evidence type="ECO:0000259" key="1">
    <source>
        <dbReference type="Pfam" id="PF09994"/>
    </source>
</evidence>
<proteinExistence type="predicted"/>
<dbReference type="AlphaFoldDB" id="M0QPQ9"/>